<dbReference type="Proteomes" id="UP000306631">
    <property type="component" value="Unassembled WGS sequence"/>
</dbReference>
<dbReference type="AlphaFoldDB" id="A0A4V3RJ03"/>
<keyword evidence="1" id="KW-0732">Signal</keyword>
<dbReference type="Pfam" id="PF10696">
    <property type="entry name" value="DUF2501"/>
    <property type="match status" value="1"/>
</dbReference>
<dbReference type="EMBL" id="SRYW01000007">
    <property type="protein sequence ID" value="TGY34100.1"/>
    <property type="molecule type" value="Genomic_DNA"/>
</dbReference>
<name>A0A4V3RJ03_STEMA</name>
<feature type="signal peptide" evidence="1">
    <location>
        <begin position="1"/>
        <end position="21"/>
    </location>
</feature>
<evidence type="ECO:0000313" key="2">
    <source>
        <dbReference type="EMBL" id="TGY34100.1"/>
    </source>
</evidence>
<gene>
    <name evidence="2" type="ORF">E5352_09440</name>
</gene>
<evidence type="ECO:0000313" key="3">
    <source>
        <dbReference type="Proteomes" id="UP000306631"/>
    </source>
</evidence>
<protein>
    <submittedName>
        <fullName evidence="2">DUF2501 domain-containing protein</fullName>
    </submittedName>
</protein>
<dbReference type="RefSeq" id="WP_065867995.1">
    <property type="nucleotide sequence ID" value="NZ_SRYW01000007.1"/>
</dbReference>
<dbReference type="OrthoDB" id="8565817at2"/>
<accession>A0A4V3RJ03</accession>
<organism evidence="2 3">
    <name type="scientific">Stenotrophomonas maltophilia</name>
    <name type="common">Pseudomonas maltophilia</name>
    <name type="synonym">Xanthomonas maltophilia</name>
    <dbReference type="NCBI Taxonomy" id="40324"/>
    <lineage>
        <taxon>Bacteria</taxon>
        <taxon>Pseudomonadati</taxon>
        <taxon>Pseudomonadota</taxon>
        <taxon>Gammaproteobacteria</taxon>
        <taxon>Lysobacterales</taxon>
        <taxon>Lysobacteraceae</taxon>
        <taxon>Stenotrophomonas</taxon>
        <taxon>Stenotrophomonas maltophilia group</taxon>
    </lineage>
</organism>
<feature type="chain" id="PRO_5020756396" evidence="1">
    <location>
        <begin position="22"/>
        <end position="150"/>
    </location>
</feature>
<reference evidence="2 3" key="1">
    <citation type="submission" date="2019-04" db="EMBL/GenBank/DDBJ databases">
        <title>Microbes associate with the intestines of laboratory mice.</title>
        <authorList>
            <person name="Navarre W."/>
            <person name="Wong E."/>
            <person name="Huang K."/>
            <person name="Tropini C."/>
            <person name="Ng K."/>
            <person name="Yu B."/>
        </authorList>
    </citation>
    <scope>NUCLEOTIDE SEQUENCE [LARGE SCALE GENOMIC DNA]</scope>
    <source>
        <strain evidence="2 3">NM62_B4-13</strain>
    </source>
</reference>
<dbReference type="InterPro" id="IPR019637">
    <property type="entry name" value="DUF2501"/>
</dbReference>
<comment type="caution">
    <text evidence="2">The sequence shown here is derived from an EMBL/GenBank/DDBJ whole genome shotgun (WGS) entry which is preliminary data.</text>
</comment>
<evidence type="ECO:0000256" key="1">
    <source>
        <dbReference type="SAM" id="SignalP"/>
    </source>
</evidence>
<proteinExistence type="predicted"/>
<sequence length="150" mass="15213">MNLRRFVIAVGLLAVAGSASAVDLKSLKKSLGGSESSAQSSEGVSSLGGLGGLALPGISGKTAGNAAGVLEYCVKRKYLSGNAVASVKDKLLSRYGLGTEKKAQQDSGYKSGLQGILQGDGGQSFNLDAVSDKLKDKGCDYVLDNAGKLI</sequence>